<sequence>VRSYEVECAFYSTSGAAAHVLQRAAGLAPLPKPLLVHSQPPDSFLLLLSDLSQGW</sequence>
<comment type="caution">
    <text evidence="1">The sequence shown here is derived from an EMBL/GenBank/DDBJ whole genome shotgun (WGS) entry which is preliminary data.</text>
</comment>
<organism evidence="1 2">
    <name type="scientific">Haematococcus lacustris</name>
    <name type="common">Green alga</name>
    <name type="synonym">Haematococcus pluvialis</name>
    <dbReference type="NCBI Taxonomy" id="44745"/>
    <lineage>
        <taxon>Eukaryota</taxon>
        <taxon>Viridiplantae</taxon>
        <taxon>Chlorophyta</taxon>
        <taxon>core chlorophytes</taxon>
        <taxon>Chlorophyceae</taxon>
        <taxon>CS clade</taxon>
        <taxon>Chlamydomonadales</taxon>
        <taxon>Haematococcaceae</taxon>
        <taxon>Haematococcus</taxon>
    </lineage>
</organism>
<dbReference type="EMBL" id="BLLF01000549">
    <property type="protein sequence ID" value="GFH12876.1"/>
    <property type="molecule type" value="Genomic_DNA"/>
</dbReference>
<keyword evidence="2" id="KW-1185">Reference proteome</keyword>
<gene>
    <name evidence="1" type="ORF">HaLaN_08645</name>
</gene>
<dbReference type="Proteomes" id="UP000485058">
    <property type="component" value="Unassembled WGS sequence"/>
</dbReference>
<reference evidence="1 2" key="1">
    <citation type="submission" date="2020-02" db="EMBL/GenBank/DDBJ databases">
        <title>Draft genome sequence of Haematococcus lacustris strain NIES-144.</title>
        <authorList>
            <person name="Morimoto D."/>
            <person name="Nakagawa S."/>
            <person name="Yoshida T."/>
            <person name="Sawayama S."/>
        </authorList>
    </citation>
    <scope>NUCLEOTIDE SEQUENCE [LARGE SCALE GENOMIC DNA]</scope>
    <source>
        <strain evidence="1 2">NIES-144</strain>
    </source>
</reference>
<evidence type="ECO:0000313" key="2">
    <source>
        <dbReference type="Proteomes" id="UP000485058"/>
    </source>
</evidence>
<dbReference type="AlphaFoldDB" id="A0A699Z0T4"/>
<proteinExistence type="predicted"/>
<protein>
    <submittedName>
        <fullName evidence="1">Uncharacterized protein</fullName>
    </submittedName>
</protein>
<evidence type="ECO:0000313" key="1">
    <source>
        <dbReference type="EMBL" id="GFH12876.1"/>
    </source>
</evidence>
<accession>A0A699Z0T4</accession>
<name>A0A699Z0T4_HAELA</name>
<feature type="non-terminal residue" evidence="1">
    <location>
        <position position="1"/>
    </location>
</feature>